<evidence type="ECO:0000256" key="1">
    <source>
        <dbReference type="ARBA" id="ARBA00004141"/>
    </source>
</evidence>
<dbReference type="InterPro" id="IPR046342">
    <property type="entry name" value="CBS_dom_sf"/>
</dbReference>
<dbReference type="OrthoDB" id="9790355at2"/>
<dbReference type="RefSeq" id="WP_090875325.1">
    <property type="nucleotide sequence ID" value="NZ_FMXQ01000002.1"/>
</dbReference>
<dbReference type="GO" id="GO:0015095">
    <property type="term" value="F:magnesium ion transmembrane transporter activity"/>
    <property type="evidence" value="ECO:0007669"/>
    <property type="project" value="UniProtKB-UniRule"/>
</dbReference>
<dbReference type="SUPFAM" id="SSF161093">
    <property type="entry name" value="MgtE membrane domain-like"/>
    <property type="match status" value="1"/>
</dbReference>
<keyword evidence="12" id="KW-1185">Reference proteome</keyword>
<feature type="transmembrane region" description="Helical" evidence="9">
    <location>
        <begin position="380"/>
        <end position="403"/>
    </location>
</feature>
<dbReference type="SUPFAM" id="SSF54631">
    <property type="entry name" value="CBS-domain pair"/>
    <property type="match status" value="1"/>
</dbReference>
<dbReference type="Gene3D" id="1.10.357.20">
    <property type="entry name" value="SLC41 divalent cation transporters, integral membrane domain"/>
    <property type="match status" value="1"/>
</dbReference>
<organism evidence="11 12">
    <name type="scientific">Bauldia litoralis</name>
    <dbReference type="NCBI Taxonomy" id="665467"/>
    <lineage>
        <taxon>Bacteria</taxon>
        <taxon>Pseudomonadati</taxon>
        <taxon>Pseudomonadota</taxon>
        <taxon>Alphaproteobacteria</taxon>
        <taxon>Hyphomicrobiales</taxon>
        <taxon>Kaistiaceae</taxon>
        <taxon>Bauldia</taxon>
    </lineage>
</organism>
<keyword evidence="3 9" id="KW-0813">Transport</keyword>
<evidence type="ECO:0000313" key="11">
    <source>
        <dbReference type="EMBL" id="SDB14524.1"/>
    </source>
</evidence>
<dbReference type="GO" id="GO:0046872">
    <property type="term" value="F:metal ion binding"/>
    <property type="evidence" value="ECO:0007669"/>
    <property type="project" value="UniProtKB-KW"/>
</dbReference>
<dbReference type="Pfam" id="PF00571">
    <property type="entry name" value="CBS"/>
    <property type="match status" value="2"/>
</dbReference>
<feature type="transmembrane region" description="Helical" evidence="9">
    <location>
        <begin position="332"/>
        <end position="359"/>
    </location>
</feature>
<proteinExistence type="inferred from homology"/>
<feature type="transmembrane region" description="Helical" evidence="9">
    <location>
        <begin position="308"/>
        <end position="326"/>
    </location>
</feature>
<reference evidence="11 12" key="1">
    <citation type="submission" date="2016-10" db="EMBL/GenBank/DDBJ databases">
        <authorList>
            <person name="de Groot N.N."/>
        </authorList>
    </citation>
    <scope>NUCLEOTIDE SEQUENCE [LARGE SCALE GENOMIC DNA]</scope>
    <source>
        <strain evidence="11 12">ATCC 35022</strain>
    </source>
</reference>
<keyword evidence="5 9" id="KW-0460">Magnesium</keyword>
<name>A0A1G6B1G6_9HYPH</name>
<dbReference type="InterPro" id="IPR038076">
    <property type="entry name" value="MgtE_N_sf"/>
</dbReference>
<evidence type="ECO:0000256" key="8">
    <source>
        <dbReference type="PROSITE-ProRule" id="PRU00703"/>
    </source>
</evidence>
<sequence>MADSLPDTNERELRLDPPIVRDNRGDLSLHFIASVRPAIRTGDVARLKGLVAPLHAADVGDLLEALGPDERTEFVRLLGDDFDFAVLTEVDDKLRARLIAALPVASVVEGVRRLDSDDAVTVLEDLPTEEREAILRQLPLVDRTAVARSLEYPEDSAGRLMQTEFIAVPPFWDVGRAIDYMREEDDLPTEFYRLIVVDAGFHPVGSVALDRLLRSKRPVLISDITDSEIKAVKAVDDQEDVARLFERYNLVTAPVVDTDGRLVGVITVDDIVDVIEEEADEDIRRLGGVGDEEATDAVGYVARSRIPWLLINVLTGFLAAAVIGLFDGTIEQMVALAVLMPIVASMGGNAGTQAMTVTVRAIATRDIAARSAYRVIGREAMVGLINGVAVALCVGLGAGLWFASPALGVVIAVALILNIVVAGVVGALIPLALDTMKIDPAVASGVILTAITDVTGFFVFLGLAGWWFGFL</sequence>
<comment type="subcellular location">
    <subcellularLocation>
        <location evidence="9">Cell membrane</location>
        <topology evidence="9">Multi-pass membrane protein</topology>
    </subcellularLocation>
    <subcellularLocation>
        <location evidence="1">Membrane</location>
        <topology evidence="1">Multi-pass membrane protein</topology>
    </subcellularLocation>
</comment>
<accession>A0A1G6B1G6</accession>
<dbReference type="InterPro" id="IPR036739">
    <property type="entry name" value="SLC41_membr_dom_sf"/>
</dbReference>
<comment type="function">
    <text evidence="9">Acts as a magnesium transporter.</text>
</comment>
<dbReference type="STRING" id="665467.SAMN02982931_01110"/>
<dbReference type="SMART" id="SM00116">
    <property type="entry name" value="CBS"/>
    <property type="match status" value="2"/>
</dbReference>
<comment type="similarity">
    <text evidence="2 9">Belongs to the SLC41A transporter family.</text>
</comment>
<dbReference type="PANTHER" id="PTHR43773">
    <property type="entry name" value="MAGNESIUM TRANSPORTER MGTE"/>
    <property type="match status" value="1"/>
</dbReference>
<feature type="domain" description="CBS" evidence="10">
    <location>
        <begin position="224"/>
        <end position="281"/>
    </location>
</feature>
<evidence type="ECO:0000256" key="9">
    <source>
        <dbReference type="RuleBase" id="RU362011"/>
    </source>
</evidence>
<keyword evidence="7 9" id="KW-0472">Membrane</keyword>
<dbReference type="NCBIfam" id="TIGR00400">
    <property type="entry name" value="mgtE"/>
    <property type="match status" value="1"/>
</dbReference>
<feature type="transmembrane region" description="Helical" evidence="9">
    <location>
        <begin position="409"/>
        <end position="433"/>
    </location>
</feature>
<evidence type="ECO:0000256" key="6">
    <source>
        <dbReference type="ARBA" id="ARBA00022989"/>
    </source>
</evidence>
<keyword evidence="9" id="KW-1003">Cell membrane</keyword>
<keyword evidence="9" id="KW-0479">Metal-binding</keyword>
<dbReference type="PANTHER" id="PTHR43773:SF1">
    <property type="entry name" value="MAGNESIUM TRANSPORTER MGTE"/>
    <property type="match status" value="1"/>
</dbReference>
<dbReference type="CDD" id="cd04606">
    <property type="entry name" value="CBS_pair_Mg_transporter"/>
    <property type="match status" value="1"/>
</dbReference>
<dbReference type="SUPFAM" id="SSF158791">
    <property type="entry name" value="MgtE N-terminal domain-like"/>
    <property type="match status" value="1"/>
</dbReference>
<feature type="transmembrane region" description="Helical" evidence="9">
    <location>
        <begin position="445"/>
        <end position="468"/>
    </location>
</feature>
<evidence type="ECO:0000313" key="12">
    <source>
        <dbReference type="Proteomes" id="UP000199071"/>
    </source>
</evidence>
<dbReference type="Pfam" id="PF03448">
    <property type="entry name" value="MgtE_N"/>
    <property type="match status" value="1"/>
</dbReference>
<protein>
    <recommendedName>
        <fullName evidence="9">Magnesium transporter MgtE</fullName>
    </recommendedName>
</protein>
<evidence type="ECO:0000256" key="2">
    <source>
        <dbReference type="ARBA" id="ARBA00009749"/>
    </source>
</evidence>
<keyword evidence="4 9" id="KW-0812">Transmembrane</keyword>
<dbReference type="InterPro" id="IPR000644">
    <property type="entry name" value="CBS_dom"/>
</dbReference>
<dbReference type="GO" id="GO:0005886">
    <property type="term" value="C:plasma membrane"/>
    <property type="evidence" value="ECO:0007669"/>
    <property type="project" value="UniProtKB-SubCell"/>
</dbReference>
<dbReference type="Proteomes" id="UP000199071">
    <property type="component" value="Unassembled WGS sequence"/>
</dbReference>
<evidence type="ECO:0000256" key="7">
    <source>
        <dbReference type="ARBA" id="ARBA00023136"/>
    </source>
</evidence>
<evidence type="ECO:0000259" key="10">
    <source>
        <dbReference type="PROSITE" id="PS51371"/>
    </source>
</evidence>
<dbReference type="InterPro" id="IPR006668">
    <property type="entry name" value="Mg_transptr_MgtE_intracell_dom"/>
</dbReference>
<keyword evidence="8" id="KW-0129">CBS domain</keyword>
<keyword evidence="6 9" id="KW-1133">Transmembrane helix</keyword>
<dbReference type="PROSITE" id="PS51371">
    <property type="entry name" value="CBS"/>
    <property type="match status" value="1"/>
</dbReference>
<dbReference type="SMART" id="SM00924">
    <property type="entry name" value="MgtE_N"/>
    <property type="match status" value="1"/>
</dbReference>
<comment type="subunit">
    <text evidence="9">Homodimer.</text>
</comment>
<dbReference type="EMBL" id="FMXQ01000002">
    <property type="protein sequence ID" value="SDB14524.1"/>
    <property type="molecule type" value="Genomic_DNA"/>
</dbReference>
<dbReference type="Pfam" id="PF01769">
    <property type="entry name" value="MgtE"/>
    <property type="match status" value="1"/>
</dbReference>
<evidence type="ECO:0000256" key="4">
    <source>
        <dbReference type="ARBA" id="ARBA00022692"/>
    </source>
</evidence>
<dbReference type="AlphaFoldDB" id="A0A1G6B1G6"/>
<dbReference type="Gene3D" id="1.25.60.10">
    <property type="entry name" value="MgtE N-terminal domain-like"/>
    <property type="match status" value="1"/>
</dbReference>
<dbReference type="InterPro" id="IPR006667">
    <property type="entry name" value="SLC41_membr_dom"/>
</dbReference>
<dbReference type="Gene3D" id="3.10.580.10">
    <property type="entry name" value="CBS-domain"/>
    <property type="match status" value="1"/>
</dbReference>
<gene>
    <name evidence="11" type="ORF">SAMN02982931_01110</name>
</gene>
<dbReference type="InterPro" id="IPR006669">
    <property type="entry name" value="MgtE_transporter"/>
</dbReference>
<evidence type="ECO:0000256" key="3">
    <source>
        <dbReference type="ARBA" id="ARBA00022448"/>
    </source>
</evidence>
<evidence type="ECO:0000256" key="5">
    <source>
        <dbReference type="ARBA" id="ARBA00022842"/>
    </source>
</evidence>